<dbReference type="InterPro" id="IPR027417">
    <property type="entry name" value="P-loop_NTPase"/>
</dbReference>
<evidence type="ECO:0000256" key="1">
    <source>
        <dbReference type="ARBA" id="ARBA00005820"/>
    </source>
</evidence>
<accession>A0ABQ7FGF9</accession>
<keyword evidence="3" id="KW-0805">Transcription regulation</keyword>
<dbReference type="PANTHER" id="PTHR35807:SF1">
    <property type="entry name" value="TRANSCRIPTIONAL REGULATOR REDD"/>
    <property type="match status" value="1"/>
</dbReference>
<dbReference type="PROSITE" id="PS50293">
    <property type="entry name" value="TPR_REGION"/>
    <property type="match status" value="1"/>
</dbReference>
<dbReference type="SUPFAM" id="SSF52540">
    <property type="entry name" value="P-loop containing nucleoside triphosphate hydrolases"/>
    <property type="match status" value="1"/>
</dbReference>
<dbReference type="InterPro" id="IPR011990">
    <property type="entry name" value="TPR-like_helical_dom_sf"/>
</dbReference>
<evidence type="ECO:0000256" key="2">
    <source>
        <dbReference type="ARBA" id="ARBA00023012"/>
    </source>
</evidence>
<comment type="caution">
    <text evidence="10">The sequence shown here is derived from an EMBL/GenBank/DDBJ whole genome shotgun (WGS) entry which is preliminary data.</text>
</comment>
<evidence type="ECO:0000256" key="6">
    <source>
        <dbReference type="PROSITE-ProRule" id="PRU00339"/>
    </source>
</evidence>
<dbReference type="SMART" id="SM01043">
    <property type="entry name" value="BTAD"/>
    <property type="match status" value="1"/>
</dbReference>
<evidence type="ECO:0000256" key="5">
    <source>
        <dbReference type="ARBA" id="ARBA00023163"/>
    </source>
</evidence>
<evidence type="ECO:0000256" key="8">
    <source>
        <dbReference type="SAM" id="MobiDB-lite"/>
    </source>
</evidence>
<feature type="region of interest" description="Disordered" evidence="8">
    <location>
        <begin position="257"/>
        <end position="427"/>
    </location>
</feature>
<gene>
    <name evidence="10" type="ORF">GCU69_16100</name>
</gene>
<name>A0ABQ7FGF9_9ACTN</name>
<dbReference type="InterPro" id="IPR001867">
    <property type="entry name" value="OmpR/PhoB-type_DNA-bd"/>
</dbReference>
<keyword evidence="11" id="KW-1185">Reference proteome</keyword>
<dbReference type="Gene3D" id="1.25.40.10">
    <property type="entry name" value="Tetratricopeptide repeat domain"/>
    <property type="match status" value="2"/>
</dbReference>
<dbReference type="PANTHER" id="PTHR35807">
    <property type="entry name" value="TRANSCRIPTIONAL REGULATOR REDD-RELATED"/>
    <property type="match status" value="1"/>
</dbReference>
<keyword evidence="6" id="KW-0802">TPR repeat</keyword>
<feature type="domain" description="OmpR/PhoB-type" evidence="9">
    <location>
        <begin position="1"/>
        <end position="98"/>
    </location>
</feature>
<organism evidence="10 11">
    <name type="scientific">Streptomyces lycii</name>
    <dbReference type="NCBI Taxonomy" id="2654337"/>
    <lineage>
        <taxon>Bacteria</taxon>
        <taxon>Bacillati</taxon>
        <taxon>Actinomycetota</taxon>
        <taxon>Actinomycetes</taxon>
        <taxon>Kitasatosporales</taxon>
        <taxon>Streptomycetaceae</taxon>
        <taxon>Streptomyces</taxon>
    </lineage>
</organism>
<feature type="compositionally biased region" description="Basic and acidic residues" evidence="8">
    <location>
        <begin position="345"/>
        <end position="362"/>
    </location>
</feature>
<dbReference type="PROSITE" id="PS50005">
    <property type="entry name" value="TPR"/>
    <property type="match status" value="1"/>
</dbReference>
<dbReference type="Gene3D" id="3.40.50.300">
    <property type="entry name" value="P-loop containing nucleotide triphosphate hydrolases"/>
    <property type="match status" value="1"/>
</dbReference>
<feature type="repeat" description="TPR" evidence="6">
    <location>
        <begin position="1027"/>
        <end position="1060"/>
    </location>
</feature>
<feature type="compositionally biased region" description="Basic and acidic residues" evidence="8">
    <location>
        <begin position="304"/>
        <end position="329"/>
    </location>
</feature>
<dbReference type="SMART" id="SM00862">
    <property type="entry name" value="Trans_reg_C"/>
    <property type="match status" value="1"/>
</dbReference>
<dbReference type="PRINTS" id="PR00364">
    <property type="entry name" value="DISEASERSIST"/>
</dbReference>
<dbReference type="EMBL" id="WHPN01000291">
    <property type="protein sequence ID" value="KAF4408086.1"/>
    <property type="molecule type" value="Genomic_DNA"/>
</dbReference>
<dbReference type="InterPro" id="IPR019734">
    <property type="entry name" value="TPR_rpt"/>
</dbReference>
<dbReference type="RefSeq" id="WP_156206410.1">
    <property type="nucleotide sequence ID" value="NZ_WHPN01000291.1"/>
</dbReference>
<dbReference type="InterPro" id="IPR016032">
    <property type="entry name" value="Sig_transdc_resp-reg_C-effctor"/>
</dbReference>
<evidence type="ECO:0000256" key="3">
    <source>
        <dbReference type="ARBA" id="ARBA00023015"/>
    </source>
</evidence>
<evidence type="ECO:0000256" key="4">
    <source>
        <dbReference type="ARBA" id="ARBA00023125"/>
    </source>
</evidence>
<dbReference type="SUPFAM" id="SSF48452">
    <property type="entry name" value="TPR-like"/>
    <property type="match status" value="2"/>
</dbReference>
<proteinExistence type="inferred from homology"/>
<comment type="similarity">
    <text evidence="1">Belongs to the AfsR/DnrI/RedD regulatory family.</text>
</comment>
<evidence type="ECO:0000313" key="10">
    <source>
        <dbReference type="EMBL" id="KAF4408086.1"/>
    </source>
</evidence>
<dbReference type="InterPro" id="IPR051677">
    <property type="entry name" value="AfsR-DnrI-RedD_regulator"/>
</dbReference>
<keyword evidence="5" id="KW-0804">Transcription</keyword>
<dbReference type="CDD" id="cd00383">
    <property type="entry name" value="trans_reg_C"/>
    <property type="match status" value="1"/>
</dbReference>
<evidence type="ECO:0000256" key="7">
    <source>
        <dbReference type="PROSITE-ProRule" id="PRU01091"/>
    </source>
</evidence>
<dbReference type="Pfam" id="PF13424">
    <property type="entry name" value="TPR_12"/>
    <property type="match status" value="3"/>
</dbReference>
<protein>
    <submittedName>
        <fullName evidence="10">Tetratricopeptide repeat protein</fullName>
    </submittedName>
</protein>
<reference evidence="10 11" key="1">
    <citation type="submission" date="2019-10" db="EMBL/GenBank/DDBJ databases">
        <title>Streptomyces tenebrisbrunneis sp.nov., an endogenous actinomycete isolated from of Lycium ruthenicum.</title>
        <authorList>
            <person name="Ma L."/>
        </authorList>
    </citation>
    <scope>NUCLEOTIDE SEQUENCE [LARGE SCALE GENOMIC DNA]</scope>
    <source>
        <strain evidence="10 11">TRM 66187</strain>
    </source>
</reference>
<keyword evidence="2" id="KW-0902">Two-component regulatory system</keyword>
<sequence length="1130" mass="122104">MAEGLRFTVLGPVRAWRGAEEVPLGTPQQRAVLAVLLVRQGSQVPVEELVDAVWGEEIPSSATSSVRTYVHRLRRMLEQATAADPVIRSVGSGYMMHTAPDRLDLASFRERLADAERARRDDDPKRAAELLREALELWHGSALAGIPGPWAEAQRNHLARLRLSAVEARLTVELDLGGHQEAAAELTSLVAEHPLDERFREMLMLALYRSGRQASALEVYRDSRTLLAEELGVEPGPALRALHERILRADDTLLHPPRAAARPAPAPGAPAPRHGGHRDAPPDVRQDAPRGAGQDVPSAANQDVSHDVSQDLSHDGGHDAGHDGGHDAGHGAGFGDARRNARRNAPPDRRQDPDDRPDRQDPGQRQGPGRRQAPHRHQRDGDPWPDPAPEPRPGLVPAVPDRRSAAPAVPAAPAPPAATAPAGVPARIPVPREAPEAAVPLAVPAQLPHGLAAFTGREAETARLEARFPVADEPRTAGVICTVTGTAGVGKTAFAVHCAHRVAPRFPDGQVYLNLRGFDSPGPPVSTTRALGSALEALGVPAEKQPRDVDAQAALYRSLLAGRRVLLLLDNARDSDQVRPLLPGAPGCGVIVTSRNQLSGLIVKDGAHHLRLEVLTAGEARDVLARRIGAARVAAEPEAAEEIVERSARLPLALALVAARAATRADFPLAAVADELRDLPGRLDALSDTDGTLDVRSVFSWSYHALSDGAARLFRLFAAHPGPDLTLPAAASLLGLPAARARRLLAELAGAHLVDEHVLGRYAPHDLLRVYAAELLAEDEPEEECRAATHRMLSYYLHSAAAGARLLTPQLSEIALVPAPPGSLAERFDRSEESWEERTRAWFTAELVVLLGAVGHAARTGFETHAWQLAWALMELLQRYGRWDDNAAIQRTALEAARRSGDRTGQSHAQRNLALARITQGRYEEAEPHLEQALALCEELGDLDGQGRVHNYIASVSLRQGDNRRGLRHTRTALDLFRASGDRYTVAMAANNVGWAYAMLGEYEPALEHCWESLTMLRGLGDRTAEAAAWDSLGYIRHHLGQYDEAIDAYGRALALDREIDDRFNESDTLSHLGDTHLATGDRDAARLAWRAALAGFTELDPEAAERVRGKLRDLDVPPDRDGGPEGPRG</sequence>
<dbReference type="Pfam" id="PF03704">
    <property type="entry name" value="BTAD"/>
    <property type="match status" value="1"/>
</dbReference>
<dbReference type="InterPro" id="IPR005158">
    <property type="entry name" value="BTAD"/>
</dbReference>
<dbReference type="PROSITE" id="PS51755">
    <property type="entry name" value="OMPR_PHOB"/>
    <property type="match status" value="1"/>
</dbReference>
<evidence type="ECO:0000313" key="11">
    <source>
        <dbReference type="Proteomes" id="UP000621266"/>
    </source>
</evidence>
<feature type="compositionally biased region" description="Pro residues" evidence="8">
    <location>
        <begin position="384"/>
        <end position="394"/>
    </location>
</feature>
<dbReference type="Gene3D" id="1.10.10.10">
    <property type="entry name" value="Winged helix-like DNA-binding domain superfamily/Winged helix DNA-binding domain"/>
    <property type="match status" value="1"/>
</dbReference>
<dbReference type="SUPFAM" id="SSF46894">
    <property type="entry name" value="C-terminal effector domain of the bipartite response regulators"/>
    <property type="match status" value="1"/>
</dbReference>
<dbReference type="Proteomes" id="UP000621266">
    <property type="component" value="Unassembled WGS sequence"/>
</dbReference>
<feature type="compositionally biased region" description="Basic and acidic residues" evidence="8">
    <location>
        <begin position="277"/>
        <end position="288"/>
    </location>
</feature>
<dbReference type="InterPro" id="IPR036388">
    <property type="entry name" value="WH-like_DNA-bd_sf"/>
</dbReference>
<dbReference type="Pfam" id="PF00486">
    <property type="entry name" value="Trans_reg_C"/>
    <property type="match status" value="1"/>
</dbReference>
<evidence type="ECO:0000259" key="9">
    <source>
        <dbReference type="PROSITE" id="PS51755"/>
    </source>
</evidence>
<dbReference type="SMART" id="SM00028">
    <property type="entry name" value="TPR"/>
    <property type="match status" value="5"/>
</dbReference>
<keyword evidence="4 7" id="KW-0238">DNA-binding</keyword>
<dbReference type="CDD" id="cd15831">
    <property type="entry name" value="BTAD"/>
    <property type="match status" value="1"/>
</dbReference>
<feature type="DNA-binding region" description="OmpR/PhoB-type" evidence="7">
    <location>
        <begin position="1"/>
        <end position="98"/>
    </location>
</feature>
<feature type="region of interest" description="Disordered" evidence="8">
    <location>
        <begin position="1109"/>
        <end position="1130"/>
    </location>
</feature>